<accession>A0AAD7Q665</accession>
<proteinExistence type="predicted"/>
<dbReference type="AlphaFoldDB" id="A0AAD7Q665"/>
<comment type="caution">
    <text evidence="1">The sequence shown here is derived from an EMBL/GenBank/DDBJ whole genome shotgun (WGS) entry which is preliminary data.</text>
</comment>
<protein>
    <submittedName>
        <fullName evidence="1">Uncharacterized protein</fullName>
    </submittedName>
</protein>
<keyword evidence="2" id="KW-1185">Reference proteome</keyword>
<evidence type="ECO:0000313" key="2">
    <source>
        <dbReference type="Proteomes" id="UP001163823"/>
    </source>
</evidence>
<organism evidence="1 2">
    <name type="scientific">Quillaja saponaria</name>
    <name type="common">Soap bark tree</name>
    <dbReference type="NCBI Taxonomy" id="32244"/>
    <lineage>
        <taxon>Eukaryota</taxon>
        <taxon>Viridiplantae</taxon>
        <taxon>Streptophyta</taxon>
        <taxon>Embryophyta</taxon>
        <taxon>Tracheophyta</taxon>
        <taxon>Spermatophyta</taxon>
        <taxon>Magnoliopsida</taxon>
        <taxon>eudicotyledons</taxon>
        <taxon>Gunneridae</taxon>
        <taxon>Pentapetalae</taxon>
        <taxon>rosids</taxon>
        <taxon>fabids</taxon>
        <taxon>Fabales</taxon>
        <taxon>Quillajaceae</taxon>
        <taxon>Quillaja</taxon>
    </lineage>
</organism>
<reference evidence="1" key="1">
    <citation type="journal article" date="2023" name="Science">
        <title>Elucidation of the pathway for biosynthesis of saponin adjuvants from the soapbark tree.</title>
        <authorList>
            <person name="Reed J."/>
            <person name="Orme A."/>
            <person name="El-Demerdash A."/>
            <person name="Owen C."/>
            <person name="Martin L.B.B."/>
            <person name="Misra R.C."/>
            <person name="Kikuchi S."/>
            <person name="Rejzek M."/>
            <person name="Martin A.C."/>
            <person name="Harkess A."/>
            <person name="Leebens-Mack J."/>
            <person name="Louveau T."/>
            <person name="Stephenson M.J."/>
            <person name="Osbourn A."/>
        </authorList>
    </citation>
    <scope>NUCLEOTIDE SEQUENCE</scope>
    <source>
        <strain evidence="1">S10</strain>
    </source>
</reference>
<sequence length="104" mass="12151">MHDFEVEDVLQPLSPEDESQCHEVDDFCVPLAMDIKLSIIEMIEHVDISEQDNEITASDMIELPHKFELVYEVSEHIDDVPNQTVEHTYLQEVDHINFVILLQF</sequence>
<dbReference type="EMBL" id="JARAOO010000003">
    <property type="protein sequence ID" value="KAJ7975618.1"/>
    <property type="molecule type" value="Genomic_DNA"/>
</dbReference>
<dbReference type="KEGG" id="qsa:O6P43_005513"/>
<dbReference type="Proteomes" id="UP001163823">
    <property type="component" value="Chromosome 3"/>
</dbReference>
<name>A0AAD7Q665_QUISA</name>
<gene>
    <name evidence="1" type="ORF">O6P43_005513</name>
</gene>
<evidence type="ECO:0000313" key="1">
    <source>
        <dbReference type="EMBL" id="KAJ7975618.1"/>
    </source>
</evidence>